<keyword evidence="5" id="KW-1185">Reference proteome</keyword>
<feature type="region of interest" description="Disordered" evidence="2">
    <location>
        <begin position="927"/>
        <end position="951"/>
    </location>
</feature>
<dbReference type="GO" id="GO:1990456">
    <property type="term" value="P:mitochondrion-endoplasmic reticulum membrane tethering"/>
    <property type="evidence" value="ECO:0007669"/>
    <property type="project" value="TreeGrafter"/>
</dbReference>
<dbReference type="AlphaFoldDB" id="A0A137NRX4"/>
<gene>
    <name evidence="4" type="ORF">CONCODRAFT_80760</name>
</gene>
<sequence length="981" mass="111214">MIYLYVLSIIWGSLVGLPFFLIFSLFSYWYWLPKYKPKVKTKNLPKVEDKVEFEFHSEHNPNLEPVELNLSPDNDDSDDARSISSWISVSPSDHIQDTRSLQQGWLRVTTTPKPSEDITVFQKAHHIMFQGWKGLSIPFLANNQSSESDSKQKSSETTAISRETVGVSGIATNLKKLNTSGNLVNPRVSRLIDETGPESSVLDYGDDPEYQSFIEENNGRFKDTESVKYKRLSTISEQTIDEDLSSSVSSQYPSLIDSSQEDINQSQKSITHRKPNDHRKCIDSRKFLHGWYYSLVKDSKLYLYQDETCSELNMILDLSHYDVTIYPYDLLEYELFFPQNPFLLAGHTGQDSALPATPTSQASSANRNQDYQPNYYVFAETSVEKEDWYHIFVQKCRHTFCCHPSLLNALDIPPIPFDPDNPEQLPAGVRVTAGTIIDSKYQLLRENVFKSQQKSNQETNSLMINLGDSDTTLQSTLDQPDTSNGGQSGIEIFNAVLGMIFLSMIQSEHLLMSLQLFLFRLIARWLPFFISVDLVDFDLGDQVPIFSDLPKMTKFDRMGELAIEIPLSYAAEMFFSFQIKLFHNPEPSPNYVQYTGNLSDNEEVIVEENREDLYVTFKWPKWMQMTFNLEFRFGIDPISEEDPAFSTTAHLKIFPPPTHRFWVGLTHLPPEDKVWAHVVINGRLFEIPKTLINKLLSDCEENVLLPNMKDITFFPSEWMVPTINPPPSWTDPLPRLMETLAKGKRNRKNSTSSKQNRKSAEVSPTIPPLTKQKSGLIGVIKKRISSTLDIIPQINNASKGSVPDRGTLSMSTSFKTQQFTPSDENSPFQFADTSPDFTSLILPVMPISQIQPISTLVHFDLQPPNAGNVEDLETSSPIATSKILLRLAQLESGIHAVDALPQAIPQLYASTTLPTMLRNKRGWRPIIKSTVPSSPENTPERTLSKSAPVSPQKNVFEKPLPALLNRLSIINLRGEDQVIEN</sequence>
<feature type="transmembrane region" description="Helical" evidence="3">
    <location>
        <begin position="6"/>
        <end position="32"/>
    </location>
</feature>
<dbReference type="GO" id="GO:0008289">
    <property type="term" value="F:lipid binding"/>
    <property type="evidence" value="ECO:0007669"/>
    <property type="project" value="TreeGrafter"/>
</dbReference>
<feature type="region of interest" description="Disordered" evidence="2">
    <location>
        <begin position="741"/>
        <end position="769"/>
    </location>
</feature>
<dbReference type="STRING" id="796925.A0A137NRX4"/>
<dbReference type="OrthoDB" id="26740at2759"/>
<dbReference type="Proteomes" id="UP000070444">
    <property type="component" value="Unassembled WGS sequence"/>
</dbReference>
<organism evidence="4 5">
    <name type="scientific">Conidiobolus coronatus (strain ATCC 28846 / CBS 209.66 / NRRL 28638)</name>
    <name type="common">Delacroixia coronata</name>
    <dbReference type="NCBI Taxonomy" id="796925"/>
    <lineage>
        <taxon>Eukaryota</taxon>
        <taxon>Fungi</taxon>
        <taxon>Fungi incertae sedis</taxon>
        <taxon>Zoopagomycota</taxon>
        <taxon>Entomophthoromycotina</taxon>
        <taxon>Entomophthoromycetes</taxon>
        <taxon>Entomophthorales</taxon>
        <taxon>Ancylistaceae</taxon>
        <taxon>Conidiobolus</taxon>
    </lineage>
</organism>
<keyword evidence="3" id="KW-0472">Membrane</keyword>
<evidence type="ECO:0000256" key="3">
    <source>
        <dbReference type="SAM" id="Phobius"/>
    </source>
</evidence>
<name>A0A137NRX4_CONC2</name>
<evidence type="ECO:0000313" key="5">
    <source>
        <dbReference type="Proteomes" id="UP000070444"/>
    </source>
</evidence>
<dbReference type="OMA" id="HDSIRTM"/>
<comment type="subcellular location">
    <subcellularLocation>
        <location evidence="1">Endoplasmic reticulum membrane</location>
    </subcellularLocation>
</comment>
<reference evidence="4 5" key="1">
    <citation type="journal article" date="2015" name="Genome Biol. Evol.">
        <title>Phylogenomic analyses indicate that early fungi evolved digesting cell walls of algal ancestors of land plants.</title>
        <authorList>
            <person name="Chang Y."/>
            <person name="Wang S."/>
            <person name="Sekimoto S."/>
            <person name="Aerts A.L."/>
            <person name="Choi C."/>
            <person name="Clum A."/>
            <person name="LaButti K.M."/>
            <person name="Lindquist E.A."/>
            <person name="Yee Ngan C."/>
            <person name="Ohm R.A."/>
            <person name="Salamov A.A."/>
            <person name="Grigoriev I.V."/>
            <person name="Spatafora J.W."/>
            <person name="Berbee M.L."/>
        </authorList>
    </citation>
    <scope>NUCLEOTIDE SEQUENCE [LARGE SCALE GENOMIC DNA]</scope>
    <source>
        <strain evidence="4 5">NRRL 28638</strain>
    </source>
</reference>
<evidence type="ECO:0000256" key="1">
    <source>
        <dbReference type="ARBA" id="ARBA00004586"/>
    </source>
</evidence>
<dbReference type="GO" id="GO:0005789">
    <property type="term" value="C:endoplasmic reticulum membrane"/>
    <property type="evidence" value="ECO:0007669"/>
    <property type="project" value="UniProtKB-SubCell"/>
</dbReference>
<evidence type="ECO:0008006" key="6">
    <source>
        <dbReference type="Google" id="ProtNLM"/>
    </source>
</evidence>
<keyword evidence="3" id="KW-0812">Transmembrane</keyword>
<evidence type="ECO:0000313" key="4">
    <source>
        <dbReference type="EMBL" id="KXN65486.1"/>
    </source>
</evidence>
<dbReference type="PANTHER" id="PTHR13466">
    <property type="entry name" value="TEX2 PROTEIN-RELATED"/>
    <property type="match status" value="1"/>
</dbReference>
<protein>
    <recommendedName>
        <fullName evidence="6">SMP-LTD domain-containing protein</fullName>
    </recommendedName>
</protein>
<evidence type="ECO:0000256" key="2">
    <source>
        <dbReference type="SAM" id="MobiDB-lite"/>
    </source>
</evidence>
<dbReference type="GO" id="GO:0032865">
    <property type="term" value="C:ERMES complex"/>
    <property type="evidence" value="ECO:0007669"/>
    <property type="project" value="TreeGrafter"/>
</dbReference>
<dbReference type="EMBL" id="KQ964871">
    <property type="protein sequence ID" value="KXN65486.1"/>
    <property type="molecule type" value="Genomic_DNA"/>
</dbReference>
<dbReference type="GO" id="GO:0015914">
    <property type="term" value="P:phospholipid transport"/>
    <property type="evidence" value="ECO:0007669"/>
    <property type="project" value="TreeGrafter"/>
</dbReference>
<dbReference type="PANTHER" id="PTHR13466:SF19">
    <property type="entry name" value="NUCLEUS-VACUOLE JUNCTION PROTEIN 2"/>
    <property type="match status" value="1"/>
</dbReference>
<proteinExistence type="predicted"/>
<keyword evidence="3" id="KW-1133">Transmembrane helix</keyword>
<accession>A0A137NRX4</accession>